<accession>A0AA40E1M9</accession>
<evidence type="ECO:0000313" key="3">
    <source>
        <dbReference type="Proteomes" id="UP001172159"/>
    </source>
</evidence>
<protein>
    <recommendedName>
        <fullName evidence="4">Secreted protein</fullName>
    </recommendedName>
</protein>
<evidence type="ECO:0000256" key="1">
    <source>
        <dbReference type="SAM" id="SignalP"/>
    </source>
</evidence>
<gene>
    <name evidence="2" type="ORF">B0T21DRAFT_42424</name>
</gene>
<dbReference type="AlphaFoldDB" id="A0AA40E1M9"/>
<keyword evidence="1" id="KW-0732">Signal</keyword>
<reference evidence="2" key="1">
    <citation type="submission" date="2023-06" db="EMBL/GenBank/DDBJ databases">
        <title>Genome-scale phylogeny and comparative genomics of the fungal order Sordariales.</title>
        <authorList>
            <consortium name="Lawrence Berkeley National Laboratory"/>
            <person name="Hensen N."/>
            <person name="Bonometti L."/>
            <person name="Westerberg I."/>
            <person name="Brannstrom I.O."/>
            <person name="Guillou S."/>
            <person name="Cros-Aarteil S."/>
            <person name="Calhoun S."/>
            <person name="Haridas S."/>
            <person name="Kuo A."/>
            <person name="Mondo S."/>
            <person name="Pangilinan J."/>
            <person name="Riley R."/>
            <person name="Labutti K."/>
            <person name="Andreopoulos B."/>
            <person name="Lipzen A."/>
            <person name="Chen C."/>
            <person name="Yanf M."/>
            <person name="Daum C."/>
            <person name="Ng V."/>
            <person name="Clum A."/>
            <person name="Steindorff A."/>
            <person name="Ohm R."/>
            <person name="Martin F."/>
            <person name="Silar P."/>
            <person name="Natvig D."/>
            <person name="Lalanne C."/>
            <person name="Gautier V."/>
            <person name="Ament-Velasquez S.L."/>
            <person name="Kruys A."/>
            <person name="Hutchinson M.I."/>
            <person name="Powell A.J."/>
            <person name="Barry K."/>
            <person name="Miller A.N."/>
            <person name="Grigoriev I.V."/>
            <person name="Debuchy R."/>
            <person name="Gladieux P."/>
            <person name="Thoren M.H."/>
            <person name="Johannesson H."/>
        </authorList>
    </citation>
    <scope>NUCLEOTIDE SEQUENCE</scope>
    <source>
        <strain evidence="2">CBS 540.89</strain>
    </source>
</reference>
<feature type="signal peptide" evidence="1">
    <location>
        <begin position="1"/>
        <end position="21"/>
    </location>
</feature>
<keyword evidence="3" id="KW-1185">Reference proteome</keyword>
<evidence type="ECO:0008006" key="4">
    <source>
        <dbReference type="Google" id="ProtNLM"/>
    </source>
</evidence>
<dbReference type="Proteomes" id="UP001172159">
    <property type="component" value="Unassembled WGS sequence"/>
</dbReference>
<evidence type="ECO:0000313" key="2">
    <source>
        <dbReference type="EMBL" id="KAK0723725.1"/>
    </source>
</evidence>
<sequence>MTRRTAAWFWCFTLQVGLTHHLSLSLEGTPLSFRDNQPTGNSATAAHCCGFLRTLAGTRLVVYIYAGPRKSATKYRLVVLCQACLNEHSEICVALCSLE</sequence>
<name>A0AA40E1M9_9PEZI</name>
<dbReference type="EMBL" id="JAUKTV010000011">
    <property type="protein sequence ID" value="KAK0723725.1"/>
    <property type="molecule type" value="Genomic_DNA"/>
</dbReference>
<comment type="caution">
    <text evidence="2">The sequence shown here is derived from an EMBL/GenBank/DDBJ whole genome shotgun (WGS) entry which is preliminary data.</text>
</comment>
<feature type="chain" id="PRO_5041440521" description="Secreted protein" evidence="1">
    <location>
        <begin position="22"/>
        <end position="99"/>
    </location>
</feature>
<proteinExistence type="predicted"/>
<organism evidence="2 3">
    <name type="scientific">Apiosordaria backusii</name>
    <dbReference type="NCBI Taxonomy" id="314023"/>
    <lineage>
        <taxon>Eukaryota</taxon>
        <taxon>Fungi</taxon>
        <taxon>Dikarya</taxon>
        <taxon>Ascomycota</taxon>
        <taxon>Pezizomycotina</taxon>
        <taxon>Sordariomycetes</taxon>
        <taxon>Sordariomycetidae</taxon>
        <taxon>Sordariales</taxon>
        <taxon>Lasiosphaeriaceae</taxon>
        <taxon>Apiosordaria</taxon>
    </lineage>
</organism>